<dbReference type="InterPro" id="IPR052032">
    <property type="entry name" value="ATP-dep_AA_Ligase"/>
</dbReference>
<dbReference type="InterPro" id="IPR041472">
    <property type="entry name" value="BL00235/CARNS1_N"/>
</dbReference>
<protein>
    <submittedName>
        <fullName evidence="6">ATP-grasp domain-containing protein</fullName>
    </submittedName>
</protein>
<keyword evidence="2 4" id="KW-0547">Nucleotide-binding</keyword>
<dbReference type="Pfam" id="PF13535">
    <property type="entry name" value="ATP-grasp_4"/>
    <property type="match status" value="1"/>
</dbReference>
<keyword evidence="1" id="KW-0436">Ligase</keyword>
<feature type="domain" description="ATP-grasp" evidence="5">
    <location>
        <begin position="127"/>
        <end position="343"/>
    </location>
</feature>
<dbReference type="InterPro" id="IPR011761">
    <property type="entry name" value="ATP-grasp"/>
</dbReference>
<evidence type="ECO:0000256" key="3">
    <source>
        <dbReference type="ARBA" id="ARBA00022840"/>
    </source>
</evidence>
<dbReference type="Pfam" id="PF18130">
    <property type="entry name" value="ATPgrasp_N"/>
    <property type="match status" value="1"/>
</dbReference>
<dbReference type="GO" id="GO:0046872">
    <property type="term" value="F:metal ion binding"/>
    <property type="evidence" value="ECO:0007669"/>
    <property type="project" value="InterPro"/>
</dbReference>
<keyword evidence="7" id="KW-1185">Reference proteome</keyword>
<evidence type="ECO:0000256" key="4">
    <source>
        <dbReference type="PROSITE-ProRule" id="PRU00409"/>
    </source>
</evidence>
<dbReference type="PANTHER" id="PTHR43585">
    <property type="entry name" value="FUMIPYRROLE BIOSYNTHESIS PROTEIN C"/>
    <property type="match status" value="1"/>
</dbReference>
<dbReference type="Proteomes" id="UP000662857">
    <property type="component" value="Chromosome"/>
</dbReference>
<proteinExistence type="predicted"/>
<evidence type="ECO:0000259" key="5">
    <source>
        <dbReference type="PROSITE" id="PS50975"/>
    </source>
</evidence>
<evidence type="ECO:0000313" key="7">
    <source>
        <dbReference type="Proteomes" id="UP000662857"/>
    </source>
</evidence>
<evidence type="ECO:0000313" key="6">
    <source>
        <dbReference type="EMBL" id="QSB16331.1"/>
    </source>
</evidence>
<gene>
    <name evidence="6" type="ORF">JQS43_08590</name>
</gene>
<dbReference type="PROSITE" id="PS50975">
    <property type="entry name" value="ATP_GRASP"/>
    <property type="match status" value="1"/>
</dbReference>
<keyword evidence="3 4" id="KW-0067">ATP-binding</keyword>
<dbReference type="RefSeq" id="WP_239678539.1">
    <property type="nucleotide sequence ID" value="NZ_CP070499.1"/>
</dbReference>
<organism evidence="6 7">
    <name type="scientific">Natronosporangium hydrolyticum</name>
    <dbReference type="NCBI Taxonomy" id="2811111"/>
    <lineage>
        <taxon>Bacteria</taxon>
        <taxon>Bacillati</taxon>
        <taxon>Actinomycetota</taxon>
        <taxon>Actinomycetes</taxon>
        <taxon>Micromonosporales</taxon>
        <taxon>Micromonosporaceae</taxon>
        <taxon>Natronosporangium</taxon>
    </lineage>
</organism>
<evidence type="ECO:0000256" key="1">
    <source>
        <dbReference type="ARBA" id="ARBA00022598"/>
    </source>
</evidence>
<accession>A0A895YFH0</accession>
<dbReference type="Pfam" id="PF18603">
    <property type="entry name" value="LAL_C2"/>
    <property type="match status" value="1"/>
</dbReference>
<dbReference type="InterPro" id="IPR040570">
    <property type="entry name" value="LAL_C2"/>
</dbReference>
<dbReference type="KEGG" id="nhy:JQS43_08590"/>
<sequence>MVRPQPPTGGGGELVVLVRDVGTNWVEHMSAVVHALGDRVAVVSGPDPVAGDRLASAADEVVIVADPTDPEPVTAAVTRLAAGRRPRAVLSITDGCVAVAAQAAEAVGLGRTPAAPIIRSRNKAEVRRRLRAAGLPGPAFQLFAAADEAAAVAAAVGLPAVVKPLNGTGSHLVRRVWDVAGLAAAYDEVTAGLASGPLAHLYQRPLPTAGGDPLDPGRVLLVERALVGREFCLDLVVRDGEVIEYPLVDKFLMDDHFFELGFCAPPFALDSSRQQLICAAAVAAVTALGVANTMAHVEVIDDQWLGPTVVEVNAGRPGGMGPAFLNRLTTGIDPAAELLAVHCGADRPVAAPRTLAPVAAVNVFAQGSGRVRAVHGLAELADHPDVLATVAAAEPGDVLTEQYEVDVAGLVLAGFTDRDELVRVCRELTAQVWAEFDPA</sequence>
<dbReference type="SUPFAM" id="SSF56059">
    <property type="entry name" value="Glutathione synthetase ATP-binding domain-like"/>
    <property type="match status" value="1"/>
</dbReference>
<dbReference type="GO" id="GO:0005524">
    <property type="term" value="F:ATP binding"/>
    <property type="evidence" value="ECO:0007669"/>
    <property type="project" value="UniProtKB-UniRule"/>
</dbReference>
<dbReference type="Gene3D" id="3.30.470.20">
    <property type="entry name" value="ATP-grasp fold, B domain"/>
    <property type="match status" value="1"/>
</dbReference>
<dbReference type="AlphaFoldDB" id="A0A895YFH0"/>
<dbReference type="PANTHER" id="PTHR43585:SF2">
    <property type="entry name" value="ATP-GRASP ENZYME FSQD"/>
    <property type="match status" value="1"/>
</dbReference>
<name>A0A895YFH0_9ACTN</name>
<dbReference type="EMBL" id="CP070499">
    <property type="protein sequence ID" value="QSB16331.1"/>
    <property type="molecule type" value="Genomic_DNA"/>
</dbReference>
<evidence type="ECO:0000256" key="2">
    <source>
        <dbReference type="ARBA" id="ARBA00022741"/>
    </source>
</evidence>
<dbReference type="GO" id="GO:0016874">
    <property type="term" value="F:ligase activity"/>
    <property type="evidence" value="ECO:0007669"/>
    <property type="project" value="UniProtKB-KW"/>
</dbReference>
<reference evidence="6" key="1">
    <citation type="submission" date="2021-02" db="EMBL/GenBank/DDBJ databases">
        <title>Natrosporangium hydrolyticum gen. nov., sp. nov, a haloalkaliphilic actinobacterium from a soda solonchak soil.</title>
        <authorList>
            <person name="Sorokin D.Y."/>
            <person name="Khijniak T.V."/>
            <person name="Zakharycheva A.P."/>
            <person name="Boueva O.V."/>
            <person name="Ariskina E.V."/>
            <person name="Hahnke R.L."/>
            <person name="Bunk B."/>
            <person name="Sproer C."/>
            <person name="Schumann P."/>
            <person name="Evtushenko L.I."/>
            <person name="Kublanov I.V."/>
        </authorList>
    </citation>
    <scope>NUCLEOTIDE SEQUENCE</scope>
    <source>
        <strain evidence="6">DSM 106523</strain>
    </source>
</reference>